<feature type="region of interest" description="Disordered" evidence="4">
    <location>
        <begin position="326"/>
        <end position="356"/>
    </location>
</feature>
<organism evidence="5 6">
    <name type="scientific">Aureobasidium subglaciale (strain EXF-2481)</name>
    <name type="common">Aureobasidium pullulans var. subglaciale</name>
    <dbReference type="NCBI Taxonomy" id="1043005"/>
    <lineage>
        <taxon>Eukaryota</taxon>
        <taxon>Fungi</taxon>
        <taxon>Dikarya</taxon>
        <taxon>Ascomycota</taxon>
        <taxon>Pezizomycotina</taxon>
        <taxon>Dothideomycetes</taxon>
        <taxon>Dothideomycetidae</taxon>
        <taxon>Dothideales</taxon>
        <taxon>Saccotheciaceae</taxon>
        <taxon>Aureobasidium</taxon>
    </lineage>
</organism>
<evidence type="ECO:0000313" key="6">
    <source>
        <dbReference type="Proteomes" id="UP000030641"/>
    </source>
</evidence>
<dbReference type="SMART" id="SM00320">
    <property type="entry name" value="WD40"/>
    <property type="match status" value="7"/>
</dbReference>
<dbReference type="HOGENOM" id="CLU_000288_57_9_1"/>
<keyword evidence="2" id="KW-0677">Repeat</keyword>
<dbReference type="PANTHER" id="PTHR19857">
    <property type="entry name" value="MITOCHONDRIAL DIVISION PROTEIN 1-RELATED"/>
    <property type="match status" value="1"/>
</dbReference>
<dbReference type="STRING" id="1043005.A0A074YDJ6"/>
<gene>
    <name evidence="5" type="ORF">AUEXF2481DRAFT_4840</name>
</gene>
<dbReference type="FunCoup" id="A0A074YDJ6">
    <property type="interactions" value="610"/>
</dbReference>
<name>A0A074YDJ6_AURSE</name>
<proteinExistence type="predicted"/>
<evidence type="ECO:0000313" key="5">
    <source>
        <dbReference type="EMBL" id="KEQ95893.1"/>
    </source>
</evidence>
<dbReference type="PROSITE" id="PS00678">
    <property type="entry name" value="WD_REPEATS_1"/>
    <property type="match status" value="1"/>
</dbReference>
<dbReference type="PANTHER" id="PTHR19857:SF8">
    <property type="entry name" value="ANGIO-ASSOCIATED MIGRATORY CELL PROTEIN"/>
    <property type="match status" value="1"/>
</dbReference>
<evidence type="ECO:0000256" key="2">
    <source>
        <dbReference type="ARBA" id="ARBA00022737"/>
    </source>
</evidence>
<dbReference type="InterPro" id="IPR051179">
    <property type="entry name" value="WD_repeat_multifunction"/>
</dbReference>
<dbReference type="InterPro" id="IPR019775">
    <property type="entry name" value="WD40_repeat_CS"/>
</dbReference>
<dbReference type="Pfam" id="PF00400">
    <property type="entry name" value="WD40"/>
    <property type="match status" value="3"/>
</dbReference>
<dbReference type="SUPFAM" id="SSF50978">
    <property type="entry name" value="WD40 repeat-like"/>
    <property type="match status" value="1"/>
</dbReference>
<dbReference type="OMA" id="SIWDYSK"/>
<dbReference type="InParanoid" id="A0A074YDJ6"/>
<sequence>MSAHEPHDDDTNVQEDDDEMFNPEDMEEEFEGEGDDMPMSDDDEEGGAMEEIMLQNDSIAHFDGHKDSIFSIAQHPTHPQLVATGGGDDVAYLWDCTPPQAPVLPASYESNPQPVERHSQEPYVKLEGHTDSVNAIAFSLPDGKFVATAGLDGRLNIYNTPQQPQSEPAKAFASAAEVEEINWVLPCPNPTYPNTFALGANDGSVWVYTINEQDAASPLTIVQAFYLHQASCTAGAWTPDGKLLCTVSEDSTLYVWDVFGDAAAAGLSNPSGQAVIGLTGEDERFLIEGGLYSVAVSPGGALVAVGGAEGQIRVVGLPRLSIPAGQSVTSGAKGAGPRGKAGGAKQAGGPKGGQSTAASGQSGVILAALAAQSDGIETLSFAQPPLTLLAAGSVDGSIALFDVAHNFAIRRHIRDAHEEEAVIKVEFVNAGQNGSNYMLTSCGNDGVVRRWDVRGGTAAANGGLSGEWRGHRGGGEGGGVMGFVQGGGGRAIVTAGDDSVSLVFNAPPQ</sequence>
<feature type="region of interest" description="Disordered" evidence="4">
    <location>
        <begin position="1"/>
        <end position="44"/>
    </location>
</feature>
<dbReference type="Proteomes" id="UP000030641">
    <property type="component" value="Unassembled WGS sequence"/>
</dbReference>
<feature type="compositionally biased region" description="Basic and acidic residues" evidence="4">
    <location>
        <begin position="1"/>
        <end position="10"/>
    </location>
</feature>
<dbReference type="InterPro" id="IPR015943">
    <property type="entry name" value="WD40/YVTN_repeat-like_dom_sf"/>
</dbReference>
<dbReference type="PROSITE" id="PS50294">
    <property type="entry name" value="WD_REPEATS_REGION"/>
    <property type="match status" value="2"/>
</dbReference>
<evidence type="ECO:0000256" key="4">
    <source>
        <dbReference type="SAM" id="MobiDB-lite"/>
    </source>
</evidence>
<keyword evidence="6" id="KW-1185">Reference proteome</keyword>
<dbReference type="Gene3D" id="2.130.10.10">
    <property type="entry name" value="YVTN repeat-like/Quinoprotein amine dehydrogenase"/>
    <property type="match status" value="1"/>
</dbReference>
<dbReference type="RefSeq" id="XP_013344111.1">
    <property type="nucleotide sequence ID" value="XM_013488657.1"/>
</dbReference>
<reference evidence="5 6" key="1">
    <citation type="journal article" date="2014" name="BMC Genomics">
        <title>Genome sequencing of four Aureobasidium pullulans varieties: biotechnological potential, stress tolerance, and description of new species.</title>
        <authorList>
            <person name="Gostin Ar C."/>
            <person name="Ohm R.A."/>
            <person name="Kogej T."/>
            <person name="Sonjak S."/>
            <person name="Turk M."/>
            <person name="Zajc J."/>
            <person name="Zalar P."/>
            <person name="Grube M."/>
            <person name="Sun H."/>
            <person name="Han J."/>
            <person name="Sharma A."/>
            <person name="Chiniquy J."/>
            <person name="Ngan C.Y."/>
            <person name="Lipzen A."/>
            <person name="Barry K."/>
            <person name="Grigoriev I.V."/>
            <person name="Gunde-Cimerman N."/>
        </authorList>
    </citation>
    <scope>NUCLEOTIDE SEQUENCE [LARGE SCALE GENOMIC DNA]</scope>
    <source>
        <strain evidence="5 6">EXF-2481</strain>
    </source>
</reference>
<dbReference type="PROSITE" id="PS50082">
    <property type="entry name" value="WD_REPEATS_2"/>
    <property type="match status" value="3"/>
</dbReference>
<dbReference type="EMBL" id="KL584758">
    <property type="protein sequence ID" value="KEQ95893.1"/>
    <property type="molecule type" value="Genomic_DNA"/>
</dbReference>
<dbReference type="InterPro" id="IPR036322">
    <property type="entry name" value="WD40_repeat_dom_sf"/>
</dbReference>
<dbReference type="GeneID" id="25368491"/>
<feature type="compositionally biased region" description="Gly residues" evidence="4">
    <location>
        <begin position="333"/>
        <end position="352"/>
    </location>
</feature>
<feature type="repeat" description="WD" evidence="3">
    <location>
        <begin position="126"/>
        <end position="159"/>
    </location>
</feature>
<feature type="repeat" description="WD" evidence="3">
    <location>
        <begin position="62"/>
        <end position="95"/>
    </location>
</feature>
<protein>
    <recommendedName>
        <fullName evidence="7">Anaphase-promoting complex subunit 4 WD40 domain-containing protein</fullName>
    </recommendedName>
</protein>
<feature type="repeat" description="WD" evidence="3">
    <location>
        <begin position="225"/>
        <end position="258"/>
    </location>
</feature>
<dbReference type="InterPro" id="IPR001680">
    <property type="entry name" value="WD40_rpt"/>
</dbReference>
<evidence type="ECO:0000256" key="1">
    <source>
        <dbReference type="ARBA" id="ARBA00022574"/>
    </source>
</evidence>
<accession>A0A074YDJ6</accession>
<keyword evidence="1 3" id="KW-0853">WD repeat</keyword>
<feature type="compositionally biased region" description="Acidic residues" evidence="4">
    <location>
        <begin position="11"/>
        <end position="44"/>
    </location>
</feature>
<evidence type="ECO:0008006" key="7">
    <source>
        <dbReference type="Google" id="ProtNLM"/>
    </source>
</evidence>
<dbReference type="AlphaFoldDB" id="A0A074YDJ6"/>
<dbReference type="OrthoDB" id="10261640at2759"/>
<evidence type="ECO:0000256" key="3">
    <source>
        <dbReference type="PROSITE-ProRule" id="PRU00221"/>
    </source>
</evidence>